<dbReference type="NCBIfam" id="TIGR03493">
    <property type="entry name" value="cellullose_BcsF"/>
    <property type="match status" value="1"/>
</dbReference>
<dbReference type="Pfam" id="PF11120">
    <property type="entry name" value="CBP_BcsF"/>
    <property type="match status" value="1"/>
</dbReference>
<sequence length="67" mass="7885">MINLDDIVQLVLLCAIIFLPLGYALRRRFPHGWRNMKNRFLSPRYLQSAGLWSRDGSTSQIKRKKPQ</sequence>
<protein>
    <submittedName>
        <fullName evidence="3">Celllulose biosynthesis operon protein BcsF/YhjT</fullName>
    </submittedName>
    <submittedName>
        <fullName evidence="2">Cellulose biosynthesis protein BcsF</fullName>
    </submittedName>
</protein>
<proteinExistence type="predicted"/>
<evidence type="ECO:0000256" key="1">
    <source>
        <dbReference type="SAM" id="Phobius"/>
    </source>
</evidence>
<dbReference type="EMBL" id="LR134493">
    <property type="protein sequence ID" value="VEI63090.1"/>
    <property type="molecule type" value="Genomic_DNA"/>
</dbReference>
<dbReference type="EMBL" id="JADULK010000006">
    <property type="protein sequence ID" value="MBH1930671.1"/>
    <property type="molecule type" value="Genomic_DNA"/>
</dbReference>
<evidence type="ECO:0000313" key="2">
    <source>
        <dbReference type="EMBL" id="MBH1930671.1"/>
    </source>
</evidence>
<name>A0A3S4XBX3_SERRU</name>
<keyword evidence="1" id="KW-0812">Transmembrane</keyword>
<reference evidence="2 5" key="2">
    <citation type="submission" date="2020-11" db="EMBL/GenBank/DDBJ databases">
        <title>Enhanced detection system for hospital associated transmission using whole genome sequencing surveillance.</title>
        <authorList>
            <person name="Harrison L.H."/>
            <person name="Van Tyne D."/>
            <person name="Marsh J.W."/>
            <person name="Griffith M.P."/>
            <person name="Snyder D.J."/>
            <person name="Cooper V.S."/>
            <person name="Mustapha M."/>
        </authorList>
    </citation>
    <scope>NUCLEOTIDE SEQUENCE [LARGE SCALE GENOMIC DNA]</scope>
    <source>
        <strain evidence="2 5">SER00230</strain>
    </source>
</reference>
<reference evidence="3 4" key="1">
    <citation type="submission" date="2018-12" db="EMBL/GenBank/DDBJ databases">
        <authorList>
            <consortium name="Pathogen Informatics"/>
        </authorList>
    </citation>
    <scope>NUCLEOTIDE SEQUENCE [LARGE SCALE GENOMIC DNA]</scope>
    <source>
        <strain evidence="3 4">NCTC10036</strain>
    </source>
</reference>
<dbReference type="Proteomes" id="UP000624159">
    <property type="component" value="Unassembled WGS sequence"/>
</dbReference>
<evidence type="ECO:0000313" key="5">
    <source>
        <dbReference type="Proteomes" id="UP000624159"/>
    </source>
</evidence>
<dbReference type="InterPro" id="IPR019995">
    <property type="entry name" value="Cellulose_BcsF/YhjT"/>
</dbReference>
<keyword evidence="1" id="KW-0472">Membrane</keyword>
<dbReference type="AlphaFoldDB" id="A0A3S4XBX3"/>
<feature type="transmembrane region" description="Helical" evidence="1">
    <location>
        <begin position="6"/>
        <end position="25"/>
    </location>
</feature>
<gene>
    <name evidence="2" type="primary">bcsF</name>
    <name evidence="2" type="ORF">I5U13_13510</name>
    <name evidence="3" type="ORF">NCTC10036_01402</name>
</gene>
<evidence type="ECO:0000313" key="3">
    <source>
        <dbReference type="EMBL" id="VEI63090.1"/>
    </source>
</evidence>
<accession>A0A3S4XBX3</accession>
<evidence type="ECO:0000313" key="4">
    <source>
        <dbReference type="Proteomes" id="UP000281904"/>
    </source>
</evidence>
<dbReference type="RefSeq" id="WP_126530917.1">
    <property type="nucleotide sequence ID" value="NZ_CBIFXG010000026.1"/>
</dbReference>
<dbReference type="Proteomes" id="UP000281904">
    <property type="component" value="Chromosome"/>
</dbReference>
<organism evidence="3 4">
    <name type="scientific">Serratia rubidaea</name>
    <name type="common">Serratia marinorubra</name>
    <dbReference type="NCBI Taxonomy" id="61652"/>
    <lineage>
        <taxon>Bacteria</taxon>
        <taxon>Pseudomonadati</taxon>
        <taxon>Pseudomonadota</taxon>
        <taxon>Gammaproteobacteria</taxon>
        <taxon>Enterobacterales</taxon>
        <taxon>Yersiniaceae</taxon>
        <taxon>Serratia</taxon>
    </lineage>
</organism>
<keyword evidence="1" id="KW-1133">Transmembrane helix</keyword>
<keyword evidence="5" id="KW-1185">Reference proteome</keyword>